<dbReference type="SUPFAM" id="SSF53187">
    <property type="entry name" value="Zn-dependent exopeptidases"/>
    <property type="match status" value="1"/>
</dbReference>
<reference evidence="1 2" key="1">
    <citation type="submission" date="2024-06" db="EMBL/GenBank/DDBJ databases">
        <authorList>
            <person name="Tuo L."/>
        </authorList>
    </citation>
    <scope>NUCLEOTIDE SEQUENCE [LARGE SCALE GENOMIC DNA]</scope>
    <source>
        <strain evidence="1 2">ZMM04-5</strain>
    </source>
</reference>
<dbReference type="EMBL" id="JBFOCI010000002">
    <property type="protein sequence ID" value="MEW9805847.1"/>
    <property type="molecule type" value="Genomic_DNA"/>
</dbReference>
<name>A0ABV3QXN8_9HYPH</name>
<gene>
    <name evidence="1" type="ORF">ABUE31_07630</name>
</gene>
<dbReference type="RefSeq" id="WP_367722930.1">
    <property type="nucleotide sequence ID" value="NZ_JBFOCI010000002.1"/>
</dbReference>
<evidence type="ECO:0000313" key="1">
    <source>
        <dbReference type="EMBL" id="MEW9805847.1"/>
    </source>
</evidence>
<sequence>MKRTALFAPFEVVEGDRRMGLVLVADHARRDLPAEYGDLGLPAAEFDRHIAYDIGVEAVTRTLAALTGAPAVMACFSRLLIDPNRGEDDPTLIRQLYDGTVVPANYPMAAAERERRLDLFYRPYHDAVGSMIASVAAESGKSPFILSVHSFTPVMQGMVRPWHAGVLWDLDDRAARPLIDMLALDGGLVVGDNEPYDGALRGDTMYRHAVVSGYAHALLEIRQDLIADEAGADEWARRIAPIVDAINRRTDIHEVRKHGSRTGPP</sequence>
<protein>
    <submittedName>
        <fullName evidence="1">N-formylglutamate amidohydrolase</fullName>
    </submittedName>
</protein>
<dbReference type="Gene3D" id="3.40.630.40">
    <property type="entry name" value="Zn-dependent exopeptidases"/>
    <property type="match status" value="1"/>
</dbReference>
<dbReference type="InterPro" id="IPR007709">
    <property type="entry name" value="N-FG_amidohydro"/>
</dbReference>
<dbReference type="InterPro" id="IPR011227">
    <property type="entry name" value="UCP029730"/>
</dbReference>
<evidence type="ECO:0000313" key="2">
    <source>
        <dbReference type="Proteomes" id="UP001556196"/>
    </source>
</evidence>
<dbReference type="PIRSF" id="PIRSF029730">
    <property type="entry name" value="UCP029730"/>
    <property type="match status" value="1"/>
</dbReference>
<keyword evidence="2" id="KW-1185">Reference proteome</keyword>
<organism evidence="1 2">
    <name type="scientific">Mesorhizobium marinum</name>
    <dbReference type="NCBI Taxonomy" id="3228790"/>
    <lineage>
        <taxon>Bacteria</taxon>
        <taxon>Pseudomonadati</taxon>
        <taxon>Pseudomonadota</taxon>
        <taxon>Alphaproteobacteria</taxon>
        <taxon>Hyphomicrobiales</taxon>
        <taxon>Phyllobacteriaceae</taxon>
        <taxon>Mesorhizobium</taxon>
    </lineage>
</organism>
<proteinExistence type="predicted"/>
<comment type="caution">
    <text evidence="1">The sequence shown here is derived from an EMBL/GenBank/DDBJ whole genome shotgun (WGS) entry which is preliminary data.</text>
</comment>
<dbReference type="Proteomes" id="UP001556196">
    <property type="component" value="Unassembled WGS sequence"/>
</dbReference>
<accession>A0ABV3QXN8</accession>
<dbReference type="Pfam" id="PF05013">
    <property type="entry name" value="FGase"/>
    <property type="match status" value="1"/>
</dbReference>